<name>A0A136PUH2_9ACTN</name>
<sequence>MAPLQFSPPAPDAVEVRRWALTTGAELSDLRTSLHRMLTGEALLDGEKLDEVPEQMALVATELATNALRHGLPPTIVTLLSAEDCLVIDVADHDLASVPELADTRPVGSGGRGLLLARSFSLAVGWYATAHTKHVWATFPRRAGRPHP</sequence>
<feature type="domain" description="Histidine kinase/HSP90-like ATPase" evidence="2">
    <location>
        <begin position="26"/>
        <end position="138"/>
    </location>
</feature>
<gene>
    <name evidence="3" type="ORF">AWW66_10065</name>
</gene>
<evidence type="ECO:0000259" key="2">
    <source>
        <dbReference type="Pfam" id="PF13581"/>
    </source>
</evidence>
<accession>A0A136PUH2</accession>
<dbReference type="PANTHER" id="PTHR35526:SF3">
    <property type="entry name" value="ANTI-SIGMA-F FACTOR RSBW"/>
    <property type="match status" value="1"/>
</dbReference>
<dbReference type="InterPro" id="IPR050267">
    <property type="entry name" value="Anti-sigma-factor_SerPK"/>
</dbReference>
<keyword evidence="1" id="KW-0808">Transferase</keyword>
<comment type="caution">
    <text evidence="3">The sequence shown here is derived from an EMBL/GenBank/DDBJ whole genome shotgun (WGS) entry which is preliminary data.</text>
</comment>
<dbReference type="EMBL" id="LRQV01000026">
    <property type="protein sequence ID" value="KXK62119.1"/>
    <property type="molecule type" value="Genomic_DNA"/>
</dbReference>
<dbReference type="Gene3D" id="3.30.565.10">
    <property type="entry name" value="Histidine kinase-like ATPase, C-terminal domain"/>
    <property type="match status" value="1"/>
</dbReference>
<organism evidence="3 4">
    <name type="scientific">Micromonospora rosaria</name>
    <dbReference type="NCBI Taxonomy" id="47874"/>
    <lineage>
        <taxon>Bacteria</taxon>
        <taxon>Bacillati</taxon>
        <taxon>Actinomycetota</taxon>
        <taxon>Actinomycetes</taxon>
        <taxon>Micromonosporales</taxon>
        <taxon>Micromonosporaceae</taxon>
        <taxon>Micromonospora</taxon>
    </lineage>
</organism>
<dbReference type="Proteomes" id="UP000070620">
    <property type="component" value="Unassembled WGS sequence"/>
</dbReference>
<dbReference type="SUPFAM" id="SSF55874">
    <property type="entry name" value="ATPase domain of HSP90 chaperone/DNA topoisomerase II/histidine kinase"/>
    <property type="match status" value="1"/>
</dbReference>
<dbReference type="GO" id="GO:0004674">
    <property type="term" value="F:protein serine/threonine kinase activity"/>
    <property type="evidence" value="ECO:0007669"/>
    <property type="project" value="UniProtKB-KW"/>
</dbReference>
<dbReference type="InterPro" id="IPR036890">
    <property type="entry name" value="HATPase_C_sf"/>
</dbReference>
<dbReference type="InterPro" id="IPR003594">
    <property type="entry name" value="HATPase_dom"/>
</dbReference>
<dbReference type="AlphaFoldDB" id="A0A136PUH2"/>
<dbReference type="OrthoDB" id="3297757at2"/>
<dbReference type="PANTHER" id="PTHR35526">
    <property type="entry name" value="ANTI-SIGMA-F FACTOR RSBW-RELATED"/>
    <property type="match status" value="1"/>
</dbReference>
<keyword evidence="1" id="KW-0723">Serine/threonine-protein kinase</keyword>
<dbReference type="Pfam" id="PF13581">
    <property type="entry name" value="HATPase_c_2"/>
    <property type="match status" value="1"/>
</dbReference>
<evidence type="ECO:0000313" key="3">
    <source>
        <dbReference type="EMBL" id="KXK62119.1"/>
    </source>
</evidence>
<evidence type="ECO:0000313" key="4">
    <source>
        <dbReference type="Proteomes" id="UP000070620"/>
    </source>
</evidence>
<dbReference type="CDD" id="cd16936">
    <property type="entry name" value="HATPase_RsbW-like"/>
    <property type="match status" value="1"/>
</dbReference>
<evidence type="ECO:0000256" key="1">
    <source>
        <dbReference type="ARBA" id="ARBA00022527"/>
    </source>
</evidence>
<protein>
    <submittedName>
        <fullName evidence="3">Anti-sigma regulatory factor</fullName>
    </submittedName>
</protein>
<keyword evidence="4" id="KW-1185">Reference proteome</keyword>
<keyword evidence="1" id="KW-0418">Kinase</keyword>
<proteinExistence type="predicted"/>
<reference evidence="3 4" key="1">
    <citation type="submission" date="2016-01" db="EMBL/GenBank/DDBJ databases">
        <title>Whole genome sequence and analysis of Micromonospora rosaria DSM 803, which can produce antibacterial substance rosamicin.</title>
        <authorList>
            <person name="Yang H."/>
            <person name="He X."/>
            <person name="Zhu D."/>
        </authorList>
    </citation>
    <scope>NUCLEOTIDE SEQUENCE [LARGE SCALE GENOMIC DNA]</scope>
    <source>
        <strain evidence="3 4">DSM 803</strain>
    </source>
</reference>